<evidence type="ECO:0000313" key="1">
    <source>
        <dbReference type="EMBL" id="SIN91083.1"/>
    </source>
</evidence>
<dbReference type="Pfam" id="PF06804">
    <property type="entry name" value="Lipoprotein_18"/>
    <property type="match status" value="1"/>
</dbReference>
<accession>A0A1N6F728</accession>
<dbReference type="Gene3D" id="3.30.310.170">
    <property type="entry name" value="Outer membrane protein assembly factor BamC"/>
    <property type="match status" value="1"/>
</dbReference>
<dbReference type="InterPro" id="IPR042268">
    <property type="entry name" value="BamC_C"/>
</dbReference>
<reference evidence="1 2" key="1">
    <citation type="submission" date="2016-11" db="EMBL/GenBank/DDBJ databases">
        <authorList>
            <person name="Jaros S."/>
            <person name="Januszkiewicz K."/>
            <person name="Wedrychowicz H."/>
        </authorList>
    </citation>
    <scope>NUCLEOTIDE SEQUENCE [LARGE SCALE GENOMIC DNA]</scope>
    <source>
        <strain evidence="1 2">DSM 17737</strain>
    </source>
</reference>
<organism evidence="1 2">
    <name type="scientific">Sulfurivirga caldicuralii</name>
    <dbReference type="NCBI Taxonomy" id="364032"/>
    <lineage>
        <taxon>Bacteria</taxon>
        <taxon>Pseudomonadati</taxon>
        <taxon>Pseudomonadota</taxon>
        <taxon>Gammaproteobacteria</taxon>
        <taxon>Thiotrichales</taxon>
        <taxon>Piscirickettsiaceae</taxon>
        <taxon>Sulfurivirga</taxon>
    </lineage>
</organism>
<dbReference type="Proteomes" id="UP000198461">
    <property type="component" value="Unassembled WGS sequence"/>
</dbReference>
<dbReference type="AlphaFoldDB" id="A0A1N6F728"/>
<gene>
    <name evidence="1" type="ORF">SAMN05443662_0950</name>
</gene>
<dbReference type="STRING" id="364032.SAMN05443662_0950"/>
<protein>
    <submittedName>
        <fullName evidence="1">Beta-barrel assembly machine subunit BamC</fullName>
    </submittedName>
</protein>
<evidence type="ECO:0000313" key="2">
    <source>
        <dbReference type="Proteomes" id="UP000198461"/>
    </source>
</evidence>
<keyword evidence="2" id="KW-1185">Reference proteome</keyword>
<proteinExistence type="predicted"/>
<dbReference type="InterPro" id="IPR010653">
    <property type="entry name" value="NlpB/DapX"/>
</dbReference>
<name>A0A1N6F728_9GAMM</name>
<dbReference type="RefSeq" id="WP_074201231.1">
    <property type="nucleotide sequence ID" value="NZ_FSRE01000002.1"/>
</dbReference>
<sequence>MPHFKTKLIAVAVGATVLTGCSSFSKALNWGDSVWGSSDKNYREQEEQLAEKLEVPPTLVRPKSQQMGLLNGKYSEALAKGGTASDIASLSKADIPSYKAKGILVKGNLCERWLELENASADNVWVGVQKFLRSLGYPIQEANRATGIIRTEYVPRKEVVPLVDVSPLTKLFNSWRPETAEGAMDRFIVHVTVDGESGKAKVLFHHHQVFHTDDGDIDVYRVKPYDPVKELEMLYQSAIFFGAKGEQAFKQVAVSAKQMEIVKGSEFAGLILHAPLSEAWAYVQSMIWRADWDVEKVIPERHQLIVRLDRKSEDKGFWSSLAFWRSSSSLPKRVLLTLKPAEAQPNHTELTVSALEGDSPLTAEQRKKIFARLGLLGE</sequence>
<dbReference type="PROSITE" id="PS51257">
    <property type="entry name" value="PROKAR_LIPOPROTEIN"/>
    <property type="match status" value="1"/>
</dbReference>
<dbReference type="OrthoDB" id="5614108at2"/>
<dbReference type="EMBL" id="FSRE01000002">
    <property type="protein sequence ID" value="SIN91083.1"/>
    <property type="molecule type" value="Genomic_DNA"/>
</dbReference>